<reference evidence="8 9" key="1">
    <citation type="submission" date="2017-10" db="EMBL/GenBank/DDBJ databases">
        <title>Comparative genomics in systemic dimorphic fungi from Ajellomycetaceae.</title>
        <authorList>
            <person name="Munoz J.F."/>
            <person name="Mcewen J.G."/>
            <person name="Clay O.K."/>
            <person name="Cuomo C.A."/>
        </authorList>
    </citation>
    <scope>NUCLEOTIDE SEQUENCE [LARGE SCALE GENOMIC DNA]</scope>
    <source>
        <strain evidence="8 9">UAMH5409</strain>
    </source>
</reference>
<dbReference type="AlphaFoldDB" id="A0A2B7Y613"/>
<keyword evidence="4" id="KW-0804">Transcription</keyword>
<keyword evidence="5" id="KW-0539">Nucleus</keyword>
<sequence>MDTKIGANGNAAAASSSSAPKPPVGAATAGAGNGSGEQDNSTLFTSNEDWESERKLVTALSMLQQMEAKIHGLRTLVPNRLLSPLLPVVNPDPRTPIPKSPQDMFEQLSQTARDGVAEVENFKAEWQSPDMKAIWDRVDQKSTETGGEHPPTTGVWERDYDNILKKLDREEEIEKGQKRRLEEEQEKLRVASSESGWKDIVEEYRNKDLPIVINVPKPSDDIGRFSVAIKKISLQFYILQGPYYGNKSPREWQVMIVPRMTTTKVETEVLDCVRSRDRKWDLSYLLDMLCSYADLNKTRCMNCHKLINDDAQLPTLRRPSPVESVDNKTAFAWNAYHPNCL</sequence>
<evidence type="ECO:0000313" key="8">
    <source>
        <dbReference type="EMBL" id="PGH16680.1"/>
    </source>
</evidence>
<dbReference type="OrthoDB" id="10254221at2759"/>
<dbReference type="Pfam" id="PF11571">
    <property type="entry name" value="Med27"/>
    <property type="match status" value="1"/>
</dbReference>
<evidence type="ECO:0000256" key="7">
    <source>
        <dbReference type="SAM" id="MobiDB-lite"/>
    </source>
</evidence>
<accession>A0A2B7Y613</accession>
<keyword evidence="3" id="KW-0805">Transcription regulation</keyword>
<evidence type="ECO:0000256" key="5">
    <source>
        <dbReference type="ARBA" id="ARBA00023242"/>
    </source>
</evidence>
<comment type="subcellular location">
    <subcellularLocation>
        <location evidence="1">Nucleus</location>
    </subcellularLocation>
</comment>
<dbReference type="Proteomes" id="UP000223968">
    <property type="component" value="Unassembled WGS sequence"/>
</dbReference>
<feature type="region of interest" description="Disordered" evidence="7">
    <location>
        <begin position="1"/>
        <end position="50"/>
    </location>
</feature>
<evidence type="ECO:0000256" key="4">
    <source>
        <dbReference type="ARBA" id="ARBA00023163"/>
    </source>
</evidence>
<protein>
    <recommendedName>
        <fullName evidence="10">Mediator complex subunit 27</fullName>
    </recommendedName>
</protein>
<proteinExistence type="inferred from homology"/>
<feature type="coiled-coil region" evidence="6">
    <location>
        <begin position="164"/>
        <end position="194"/>
    </location>
</feature>
<comment type="caution">
    <text evidence="8">The sequence shown here is derived from an EMBL/GenBank/DDBJ whole genome shotgun (WGS) entry which is preliminary data.</text>
</comment>
<evidence type="ECO:0000256" key="6">
    <source>
        <dbReference type="SAM" id="Coils"/>
    </source>
</evidence>
<dbReference type="GO" id="GO:0016592">
    <property type="term" value="C:mediator complex"/>
    <property type="evidence" value="ECO:0007669"/>
    <property type="project" value="InterPro"/>
</dbReference>
<evidence type="ECO:0000256" key="3">
    <source>
        <dbReference type="ARBA" id="ARBA00023015"/>
    </source>
</evidence>
<keyword evidence="6" id="KW-0175">Coiled coil</keyword>
<gene>
    <name evidence="8" type="ORF">AJ79_01552</name>
</gene>
<comment type="similarity">
    <text evidence="2">Belongs to the Mediator complex subunit 27 family.</text>
</comment>
<organism evidence="8 9">
    <name type="scientific">Helicocarpus griseus UAMH5409</name>
    <dbReference type="NCBI Taxonomy" id="1447875"/>
    <lineage>
        <taxon>Eukaryota</taxon>
        <taxon>Fungi</taxon>
        <taxon>Dikarya</taxon>
        <taxon>Ascomycota</taxon>
        <taxon>Pezizomycotina</taxon>
        <taxon>Eurotiomycetes</taxon>
        <taxon>Eurotiomycetidae</taxon>
        <taxon>Onygenales</taxon>
        <taxon>Ajellomycetaceae</taxon>
        <taxon>Helicocarpus</taxon>
    </lineage>
</organism>
<dbReference type="EMBL" id="PDNB01000015">
    <property type="protein sequence ID" value="PGH16680.1"/>
    <property type="molecule type" value="Genomic_DNA"/>
</dbReference>
<keyword evidence="9" id="KW-1185">Reference proteome</keyword>
<feature type="compositionally biased region" description="Polar residues" evidence="7">
    <location>
        <begin position="37"/>
        <end position="47"/>
    </location>
</feature>
<dbReference type="STRING" id="1447875.A0A2B7Y613"/>
<dbReference type="InterPro" id="IPR021627">
    <property type="entry name" value="Mediator_Med27"/>
</dbReference>
<evidence type="ECO:0008006" key="10">
    <source>
        <dbReference type="Google" id="ProtNLM"/>
    </source>
</evidence>
<feature type="compositionally biased region" description="Low complexity" evidence="7">
    <location>
        <begin position="1"/>
        <end position="30"/>
    </location>
</feature>
<evidence type="ECO:0000256" key="1">
    <source>
        <dbReference type="ARBA" id="ARBA00004123"/>
    </source>
</evidence>
<evidence type="ECO:0000256" key="2">
    <source>
        <dbReference type="ARBA" id="ARBA00008048"/>
    </source>
</evidence>
<evidence type="ECO:0000313" key="9">
    <source>
        <dbReference type="Proteomes" id="UP000223968"/>
    </source>
</evidence>
<name>A0A2B7Y613_9EURO</name>